<evidence type="ECO:0000256" key="4">
    <source>
        <dbReference type="ARBA" id="ARBA00023136"/>
    </source>
</evidence>
<dbReference type="InterPro" id="IPR013105">
    <property type="entry name" value="TPR_2"/>
</dbReference>
<evidence type="ECO:0000256" key="5">
    <source>
        <dbReference type="ARBA" id="ARBA00023237"/>
    </source>
</evidence>
<keyword evidence="10" id="KW-1185">Reference proteome</keyword>
<dbReference type="Proteomes" id="UP000192472">
    <property type="component" value="Unassembled WGS sequence"/>
</dbReference>
<dbReference type="PROSITE" id="PS50005">
    <property type="entry name" value="TPR"/>
    <property type="match status" value="1"/>
</dbReference>
<dbReference type="GO" id="GO:0009279">
    <property type="term" value="C:cell outer membrane"/>
    <property type="evidence" value="ECO:0007669"/>
    <property type="project" value="UniProtKB-SubCell"/>
</dbReference>
<evidence type="ECO:0000256" key="2">
    <source>
        <dbReference type="ARBA" id="ARBA00022737"/>
    </source>
</evidence>
<dbReference type="SUPFAM" id="SSF48452">
    <property type="entry name" value="TPR-like"/>
    <property type="match status" value="1"/>
</dbReference>
<dbReference type="SUPFAM" id="SSF103088">
    <property type="entry name" value="OmpA-like"/>
    <property type="match status" value="1"/>
</dbReference>
<accession>A0A1W2GHS9</accession>
<proteinExistence type="predicted"/>
<dbReference type="InterPro" id="IPR011990">
    <property type="entry name" value="TPR-like_helical_dom_sf"/>
</dbReference>
<evidence type="ECO:0000256" key="7">
    <source>
        <dbReference type="PROSITE-ProRule" id="PRU00473"/>
    </source>
</evidence>
<protein>
    <submittedName>
        <fullName evidence="9">OmpA family protein</fullName>
    </submittedName>
</protein>
<dbReference type="Gene3D" id="1.25.40.10">
    <property type="entry name" value="Tetratricopeptide repeat domain"/>
    <property type="match status" value="1"/>
</dbReference>
<dbReference type="PANTHER" id="PTHR30329:SF21">
    <property type="entry name" value="LIPOPROTEIN YIAD-RELATED"/>
    <property type="match status" value="1"/>
</dbReference>
<keyword evidence="2" id="KW-0677">Repeat</keyword>
<keyword evidence="3 6" id="KW-0802">TPR repeat</keyword>
<evidence type="ECO:0000313" key="10">
    <source>
        <dbReference type="Proteomes" id="UP000192472"/>
    </source>
</evidence>
<dbReference type="AlphaFoldDB" id="A0A1W2GHS9"/>
<dbReference type="STRING" id="692418.SAMN04488029_2736"/>
<evidence type="ECO:0000256" key="1">
    <source>
        <dbReference type="ARBA" id="ARBA00004442"/>
    </source>
</evidence>
<dbReference type="InterPro" id="IPR006665">
    <property type="entry name" value="OmpA-like"/>
</dbReference>
<keyword evidence="4 7" id="KW-0472">Membrane</keyword>
<evidence type="ECO:0000256" key="3">
    <source>
        <dbReference type="ARBA" id="ARBA00022803"/>
    </source>
</evidence>
<dbReference type="SUPFAM" id="SSF89372">
    <property type="entry name" value="Fucose-specific lectin"/>
    <property type="match status" value="1"/>
</dbReference>
<dbReference type="Gene3D" id="3.30.1330.60">
    <property type="entry name" value="OmpA-like domain"/>
    <property type="match status" value="1"/>
</dbReference>
<gene>
    <name evidence="9" type="ORF">SAMN04488029_2736</name>
</gene>
<feature type="repeat" description="TPR" evidence="6">
    <location>
        <begin position="84"/>
        <end position="117"/>
    </location>
</feature>
<name>A0A1W2GHS9_REIFA</name>
<keyword evidence="5" id="KW-0998">Cell outer membrane</keyword>
<dbReference type="InterPro" id="IPR050330">
    <property type="entry name" value="Bact_OuterMem_StrucFunc"/>
</dbReference>
<comment type="subcellular location">
    <subcellularLocation>
        <location evidence="1">Cell outer membrane</location>
    </subcellularLocation>
</comment>
<feature type="domain" description="OmpA-like" evidence="8">
    <location>
        <begin position="521"/>
        <end position="637"/>
    </location>
</feature>
<dbReference type="InterPro" id="IPR036737">
    <property type="entry name" value="OmpA-like_sf"/>
</dbReference>
<dbReference type="Pfam" id="PF07719">
    <property type="entry name" value="TPR_2"/>
    <property type="match status" value="1"/>
</dbReference>
<sequence length="637" mass="72767">MVLTLFVSMAFGQDVEKLEKKAQKYFYAEELVEAAQVYEEILGIDSQNKMAAYRLIICRALLNPRSTSMEDLLQYKSTQGKRDKFYYYWLGRAYFHQNQFKKAAESWNKFLTLDKYKSSVIIAEAKFFIDWAERAEVHHSFSKNYEIDQLPEPINSTSTEYSPVFFSELNELLFLSDRSDENESKPFNVYHSIRTGTQWSTPSILSYFGSFDEANANIEVVNKSSKLYLYQGEKKGSLFVSHSDNSKWSKPVSLSREVSSSKLESHFFINEQENIMLFAHRKKGKTADLDIFVSRLDPSSNHWSKPALLSTDLTTDLDEDYPYLSTDGKTLYFSSKGFGSIGGYDVFKSEFNAEINAWSAPVSLGYPTNSIGHDIQFKMDAPRNSGYFVSDRLSSYGSFDIYFFHESNKILLTGQIVDAAGLPADHAEIHFYPSRRSGLELKTMTDENGNYEVKVGSEDNINVEILFHDHLVHKESVQTPRAEQKVMKKNFAISTEKGQADDSSDYYDPTYTDLENIGSKFRLSNKALLSNIYFDFDEFKLDEEDRAQLKPLLAVMKENKELRVEIAGHTDNIGDGKANLRISILRAKAVANYLIGKGIASSRVEPRGYGYAIPMATNDQEKEGREFNRRIEVLVLE</sequence>
<organism evidence="9 10">
    <name type="scientific">Reichenbachiella faecimaris</name>
    <dbReference type="NCBI Taxonomy" id="692418"/>
    <lineage>
        <taxon>Bacteria</taxon>
        <taxon>Pseudomonadati</taxon>
        <taxon>Bacteroidota</taxon>
        <taxon>Cytophagia</taxon>
        <taxon>Cytophagales</taxon>
        <taxon>Reichenbachiellaceae</taxon>
        <taxon>Reichenbachiella</taxon>
    </lineage>
</organism>
<evidence type="ECO:0000313" key="9">
    <source>
        <dbReference type="EMBL" id="SMD36131.1"/>
    </source>
</evidence>
<dbReference type="InterPro" id="IPR006664">
    <property type="entry name" value="OMP_bac"/>
</dbReference>
<dbReference type="InterPro" id="IPR019734">
    <property type="entry name" value="TPR_rpt"/>
</dbReference>
<dbReference type="Pfam" id="PF00691">
    <property type="entry name" value="OmpA"/>
    <property type="match status" value="1"/>
</dbReference>
<dbReference type="PRINTS" id="PR01021">
    <property type="entry name" value="OMPADOMAIN"/>
</dbReference>
<dbReference type="PANTHER" id="PTHR30329">
    <property type="entry name" value="STATOR ELEMENT OF FLAGELLAR MOTOR COMPLEX"/>
    <property type="match status" value="1"/>
</dbReference>
<dbReference type="EMBL" id="FWYF01000003">
    <property type="protein sequence ID" value="SMD36131.1"/>
    <property type="molecule type" value="Genomic_DNA"/>
</dbReference>
<reference evidence="9 10" key="1">
    <citation type="submission" date="2017-04" db="EMBL/GenBank/DDBJ databases">
        <authorList>
            <person name="Afonso C.L."/>
            <person name="Miller P.J."/>
            <person name="Scott M.A."/>
            <person name="Spackman E."/>
            <person name="Goraichik I."/>
            <person name="Dimitrov K.M."/>
            <person name="Suarez D.L."/>
            <person name="Swayne D.E."/>
        </authorList>
    </citation>
    <scope>NUCLEOTIDE SEQUENCE [LARGE SCALE GENOMIC DNA]</scope>
    <source>
        <strain evidence="9 10">DSM 26133</strain>
    </source>
</reference>
<evidence type="ECO:0000256" key="6">
    <source>
        <dbReference type="PROSITE-ProRule" id="PRU00339"/>
    </source>
</evidence>
<dbReference type="CDD" id="cd07185">
    <property type="entry name" value="OmpA_C-like"/>
    <property type="match status" value="1"/>
</dbReference>
<evidence type="ECO:0000259" key="8">
    <source>
        <dbReference type="PROSITE" id="PS51123"/>
    </source>
</evidence>
<dbReference type="PROSITE" id="PS51123">
    <property type="entry name" value="OMPA_2"/>
    <property type="match status" value="1"/>
</dbReference>